<dbReference type="EnsemblMetazoa" id="XM_038192138.1">
    <property type="protein sequence ID" value="XP_038048066.1"/>
    <property type="gene ID" value="LOC119722113"/>
</dbReference>
<sequence>MKSRKKRHRPVTEYKITNTRRDNKVISKLHTLNKEIEKLSHTSGKKQKELGTHLKIVSLKKSVEELGGLEAYQSASKLGEARHGNLNSAKWVLQKLKEHNIRTDKGTKFKLLDVGALDYNYSKQQKWIDCTPIDLNPQNRRVIKADFFTFQNDEPVLYDIIVLSLVLNFVGSPAKRGDMLKKCTAICKPKGYLFIVLPLACLENARYLSHELFKDILESLGFNLIVSHNSKKLSFIMCQFSGETSQRKAFPKTLVRNGVKCNNFSIVLTL</sequence>
<dbReference type="EC" id="2.1.1.-" evidence="4"/>
<dbReference type="GO" id="GO:0005730">
    <property type="term" value="C:nucleolus"/>
    <property type="evidence" value="ECO:0007669"/>
    <property type="project" value="TreeGrafter"/>
</dbReference>
<evidence type="ECO:0000256" key="2">
    <source>
        <dbReference type="ARBA" id="ARBA00022679"/>
    </source>
</evidence>
<dbReference type="RefSeq" id="XP_038048066.1">
    <property type="nucleotide sequence ID" value="XM_038192138.1"/>
</dbReference>
<dbReference type="PANTHER" id="PTHR21008">
    <property type="entry name" value="S-ADENOSYLMETHIONINE SENSOR UPSTREAM OF MTORC1-RELATED"/>
    <property type="match status" value="1"/>
</dbReference>
<dbReference type="Gene3D" id="3.40.50.150">
    <property type="entry name" value="Vaccinia Virus protein VP39"/>
    <property type="match status" value="1"/>
</dbReference>
<organism evidence="5 6">
    <name type="scientific">Patiria miniata</name>
    <name type="common">Bat star</name>
    <name type="synonym">Asterina miniata</name>
    <dbReference type="NCBI Taxonomy" id="46514"/>
    <lineage>
        <taxon>Eukaryota</taxon>
        <taxon>Metazoa</taxon>
        <taxon>Echinodermata</taxon>
        <taxon>Eleutherozoa</taxon>
        <taxon>Asterozoa</taxon>
        <taxon>Asteroidea</taxon>
        <taxon>Valvatacea</taxon>
        <taxon>Valvatida</taxon>
        <taxon>Asterinidae</taxon>
        <taxon>Patiria</taxon>
    </lineage>
</organism>
<dbReference type="AlphaFoldDB" id="A0A913ZAM7"/>
<comment type="function">
    <text evidence="4">S-adenosyl-L-methionine-binding protein that acts as an inhibitor of mTORC1 signaling. Acts as a sensor of S-adenosyl-L-methionine to signal methionine sufficiency to mTORC1. Probably also acts as a S-adenosyl-L-methionine-dependent methyltransferase.</text>
</comment>
<keyword evidence="2 4" id="KW-0808">Transferase</keyword>
<accession>A0A913ZAM7</accession>
<dbReference type="InterPro" id="IPR029063">
    <property type="entry name" value="SAM-dependent_MTases_sf"/>
</dbReference>
<keyword evidence="6" id="KW-1185">Reference proteome</keyword>
<dbReference type="SUPFAM" id="SSF53335">
    <property type="entry name" value="S-adenosyl-L-methionine-dependent methyltransferases"/>
    <property type="match status" value="1"/>
</dbReference>
<evidence type="ECO:0000256" key="4">
    <source>
        <dbReference type="HAMAP-Rule" id="MF_03044"/>
    </source>
</evidence>
<comment type="similarity">
    <text evidence="4">Belongs to the BMT2 family.</text>
</comment>
<dbReference type="GeneID" id="119722113"/>
<evidence type="ECO:0000256" key="3">
    <source>
        <dbReference type="ARBA" id="ARBA00022691"/>
    </source>
</evidence>
<dbReference type="GO" id="GO:0016433">
    <property type="term" value="F:rRNA (adenine) methyltransferase activity"/>
    <property type="evidence" value="ECO:0007669"/>
    <property type="project" value="TreeGrafter"/>
</dbReference>
<dbReference type="Pfam" id="PF11968">
    <property type="entry name" value="Bmt2"/>
    <property type="match status" value="1"/>
</dbReference>
<feature type="binding site" evidence="4">
    <location>
        <position position="115"/>
    </location>
    <ligand>
        <name>S-adenosyl-L-methionine</name>
        <dbReference type="ChEBI" id="CHEBI:59789"/>
    </ligand>
</feature>
<keyword evidence="3 4" id="KW-0949">S-adenosyl-L-methionine</keyword>
<dbReference type="InterPro" id="IPR021867">
    <property type="entry name" value="Bmt2/SAMTOR"/>
</dbReference>
<feature type="binding site" evidence="4">
    <location>
        <position position="134"/>
    </location>
    <ligand>
        <name>S-adenosyl-L-methionine</name>
        <dbReference type="ChEBI" id="CHEBI:59789"/>
    </ligand>
</feature>
<dbReference type="OMA" id="FHRTSKW"/>
<evidence type="ECO:0000313" key="6">
    <source>
        <dbReference type="Proteomes" id="UP000887568"/>
    </source>
</evidence>
<dbReference type="PANTHER" id="PTHR21008:SF1">
    <property type="entry name" value="25S RRNA (ADENINE(2142)-N(1))-METHYLTRANSFERASE"/>
    <property type="match status" value="1"/>
</dbReference>
<evidence type="ECO:0000256" key="1">
    <source>
        <dbReference type="ARBA" id="ARBA00022603"/>
    </source>
</evidence>
<dbReference type="HAMAP" id="MF_03044">
    <property type="entry name" value="BMT2"/>
    <property type="match status" value="1"/>
</dbReference>
<keyword evidence="1 4" id="KW-0489">Methyltransferase</keyword>
<name>A0A913ZAM7_PATMI</name>
<evidence type="ECO:0000313" key="5">
    <source>
        <dbReference type="EnsemblMetazoa" id="XP_038048066.1"/>
    </source>
</evidence>
<dbReference type="CDD" id="cd02440">
    <property type="entry name" value="AdoMet_MTases"/>
    <property type="match status" value="1"/>
</dbReference>
<dbReference type="Proteomes" id="UP000887568">
    <property type="component" value="Unplaced"/>
</dbReference>
<protein>
    <recommendedName>
        <fullName evidence="4">S-adenosylmethionine sensor upstream of mTORC1</fullName>
    </recommendedName>
    <alternativeName>
        <fullName evidence="4">Probable methyltransferase BMT2 homolog</fullName>
        <ecNumber evidence="4">2.1.1.-</ecNumber>
    </alternativeName>
</protein>
<proteinExistence type="inferred from homology"/>
<reference evidence="5" key="1">
    <citation type="submission" date="2022-11" db="UniProtKB">
        <authorList>
            <consortium name="EnsemblMetazoa"/>
        </authorList>
    </citation>
    <scope>IDENTIFICATION</scope>
</reference>
<dbReference type="OrthoDB" id="5954793at2759"/>